<dbReference type="Gene3D" id="3.40.50.150">
    <property type="entry name" value="Vaccinia Virus protein VP39"/>
    <property type="match status" value="1"/>
</dbReference>
<dbReference type="Proteomes" id="UP000199598">
    <property type="component" value="Unassembled WGS sequence"/>
</dbReference>
<protein>
    <submittedName>
        <fullName evidence="2">Methyltransferase domain-containing protein</fullName>
    </submittedName>
</protein>
<dbReference type="PANTHER" id="PTHR43861">
    <property type="entry name" value="TRANS-ACONITATE 2-METHYLTRANSFERASE-RELATED"/>
    <property type="match status" value="1"/>
</dbReference>
<organism evidence="2 3">
    <name type="scientific">Pseudovibrio ascidiaceicola</name>
    <dbReference type="NCBI Taxonomy" id="285279"/>
    <lineage>
        <taxon>Bacteria</taxon>
        <taxon>Pseudomonadati</taxon>
        <taxon>Pseudomonadota</taxon>
        <taxon>Alphaproteobacteria</taxon>
        <taxon>Hyphomicrobiales</taxon>
        <taxon>Stappiaceae</taxon>
        <taxon>Pseudovibrio</taxon>
    </lineage>
</organism>
<reference evidence="2 3" key="1">
    <citation type="submission" date="2016-10" db="EMBL/GenBank/DDBJ databases">
        <authorList>
            <person name="Varghese N."/>
            <person name="Submissions S."/>
        </authorList>
    </citation>
    <scope>NUCLEOTIDE SEQUENCE [LARGE SCALE GENOMIC DNA]</scope>
    <source>
        <strain evidence="2 3">DSM 16392</strain>
    </source>
</reference>
<keyword evidence="2" id="KW-0808">Transferase</keyword>
<dbReference type="SUPFAM" id="SSF53335">
    <property type="entry name" value="S-adenosyl-L-methionine-dependent methyltransferases"/>
    <property type="match status" value="1"/>
</dbReference>
<comment type="caution">
    <text evidence="2">The sequence shown here is derived from an EMBL/GenBank/DDBJ whole genome shotgun (WGS) entry which is preliminary data.</text>
</comment>
<dbReference type="RefSeq" id="WP_093517504.1">
    <property type="nucleotide sequence ID" value="NZ_FOSK01000002.1"/>
</dbReference>
<sequence length="194" mass="21196">MSNNSIKFYQDNASEYATHKSQPNSMLFPFLKQCKAGGRILELGTGAGVDAQAILEAGFELDATDGSSELAALATQRLGQEVKVMMFGDLAAINTYDGVYACASLTHALREDLPSICEKIYSALILGGLVWASFKVGTHDGTDRFGRYYNYISKDELDTYWKQAGPWSSIAYESWEGSGFDKVPTSWVAITATK</sequence>
<evidence type="ECO:0000259" key="1">
    <source>
        <dbReference type="Pfam" id="PF08242"/>
    </source>
</evidence>
<gene>
    <name evidence="2" type="ORF">SAMN04488518_102306</name>
</gene>
<dbReference type="GO" id="GO:0008168">
    <property type="term" value="F:methyltransferase activity"/>
    <property type="evidence" value="ECO:0007669"/>
    <property type="project" value="UniProtKB-KW"/>
</dbReference>
<evidence type="ECO:0000313" key="2">
    <source>
        <dbReference type="EMBL" id="SFK13251.1"/>
    </source>
</evidence>
<name>A0A1I3X345_9HYPH</name>
<dbReference type="InterPro" id="IPR029063">
    <property type="entry name" value="SAM-dependent_MTases_sf"/>
</dbReference>
<dbReference type="EMBL" id="FOSK01000002">
    <property type="protein sequence ID" value="SFK13251.1"/>
    <property type="molecule type" value="Genomic_DNA"/>
</dbReference>
<keyword evidence="3" id="KW-1185">Reference proteome</keyword>
<evidence type="ECO:0000313" key="3">
    <source>
        <dbReference type="Proteomes" id="UP000199598"/>
    </source>
</evidence>
<dbReference type="PANTHER" id="PTHR43861:SF1">
    <property type="entry name" value="TRANS-ACONITATE 2-METHYLTRANSFERASE"/>
    <property type="match status" value="1"/>
</dbReference>
<keyword evidence="2" id="KW-0489">Methyltransferase</keyword>
<proteinExistence type="predicted"/>
<dbReference type="CDD" id="cd02440">
    <property type="entry name" value="AdoMet_MTases"/>
    <property type="match status" value="1"/>
</dbReference>
<feature type="domain" description="Methyltransferase type 12" evidence="1">
    <location>
        <begin position="41"/>
        <end position="129"/>
    </location>
</feature>
<accession>A0A1I3X345</accession>
<dbReference type="GO" id="GO:0032259">
    <property type="term" value="P:methylation"/>
    <property type="evidence" value="ECO:0007669"/>
    <property type="project" value="UniProtKB-KW"/>
</dbReference>
<dbReference type="InterPro" id="IPR013217">
    <property type="entry name" value="Methyltransf_12"/>
</dbReference>
<dbReference type="Pfam" id="PF08242">
    <property type="entry name" value="Methyltransf_12"/>
    <property type="match status" value="1"/>
</dbReference>